<sequence>MTVDRALALYLQQNNLGASLLRRVAAGIYFLGKIKLAIKLTRPSSSSSSSSSSRSINQQLCCMPLHLTHEEKVQQQQRFVPLHAFLKQQGVFDRSSSS</sequence>
<evidence type="ECO:0000313" key="1">
    <source>
        <dbReference type="EMBL" id="CDJ64786.1"/>
    </source>
</evidence>
<dbReference type="AlphaFoldDB" id="U6MLA1"/>
<proteinExistence type="predicted"/>
<dbReference type="GeneID" id="25478252"/>
<dbReference type="VEuPathDB" id="ToxoDB:ENH_00081230"/>
<dbReference type="RefSeq" id="XP_013433253.1">
    <property type="nucleotide sequence ID" value="XM_013577799.1"/>
</dbReference>
<reference evidence="1" key="2">
    <citation type="submission" date="2013-10" db="EMBL/GenBank/DDBJ databases">
        <authorList>
            <person name="Aslett M."/>
        </authorList>
    </citation>
    <scope>NUCLEOTIDE SEQUENCE [LARGE SCALE GENOMIC DNA]</scope>
    <source>
        <strain evidence="1">Houghton</strain>
    </source>
</reference>
<evidence type="ECO:0000313" key="2">
    <source>
        <dbReference type="Proteomes" id="UP000030754"/>
    </source>
</evidence>
<protein>
    <submittedName>
        <fullName evidence="1">Uncharacterized protein</fullName>
    </submittedName>
</protein>
<organism evidence="1 2">
    <name type="scientific">Eimeria necatrix</name>
    <dbReference type="NCBI Taxonomy" id="51315"/>
    <lineage>
        <taxon>Eukaryota</taxon>
        <taxon>Sar</taxon>
        <taxon>Alveolata</taxon>
        <taxon>Apicomplexa</taxon>
        <taxon>Conoidasida</taxon>
        <taxon>Coccidia</taxon>
        <taxon>Eucoccidiorida</taxon>
        <taxon>Eimeriorina</taxon>
        <taxon>Eimeriidae</taxon>
        <taxon>Eimeria</taxon>
    </lineage>
</organism>
<dbReference type="OrthoDB" id="10301845at2759"/>
<reference evidence="1" key="1">
    <citation type="submission" date="2013-10" db="EMBL/GenBank/DDBJ databases">
        <title>Genomic analysis of the causative agents of coccidiosis in chickens.</title>
        <authorList>
            <person name="Reid A.J."/>
            <person name="Blake D."/>
            <person name="Billington K."/>
            <person name="Browne H."/>
            <person name="Dunn M."/>
            <person name="Hung S."/>
            <person name="Kawahara F."/>
            <person name="Miranda-Saavedra D."/>
            <person name="Mourier T."/>
            <person name="Nagra H."/>
            <person name="Otto T.D."/>
            <person name="Rawlings N."/>
            <person name="Sanchez A."/>
            <person name="Sanders M."/>
            <person name="Subramaniam C."/>
            <person name="Tay Y."/>
            <person name="Dear P."/>
            <person name="Doerig C."/>
            <person name="Gruber A."/>
            <person name="Parkinson J."/>
            <person name="Shirley M."/>
            <person name="Wan K.L."/>
            <person name="Berriman M."/>
            <person name="Tomley F."/>
            <person name="Pain A."/>
        </authorList>
    </citation>
    <scope>NUCLEOTIDE SEQUENCE [LARGE SCALE GENOMIC DNA]</scope>
    <source>
        <strain evidence="1">Houghton</strain>
    </source>
</reference>
<dbReference type="EMBL" id="HG723015">
    <property type="protein sequence ID" value="CDJ64786.1"/>
    <property type="molecule type" value="Genomic_DNA"/>
</dbReference>
<gene>
    <name evidence="1" type="ORF">ENH_00081230</name>
</gene>
<name>U6MLA1_9EIME</name>
<keyword evidence="2" id="KW-1185">Reference proteome</keyword>
<dbReference type="Proteomes" id="UP000030754">
    <property type="component" value="Unassembled WGS sequence"/>
</dbReference>
<accession>U6MLA1</accession>